<dbReference type="InterPro" id="IPR012337">
    <property type="entry name" value="RNaseH-like_sf"/>
</dbReference>
<keyword evidence="5" id="KW-1185">Reference proteome</keyword>
<name>A0A9P1BT29_9DINO</name>
<feature type="compositionally biased region" description="Basic and acidic residues" evidence="1">
    <location>
        <begin position="1050"/>
        <end position="1060"/>
    </location>
</feature>
<dbReference type="InterPro" id="IPR036397">
    <property type="entry name" value="RNaseH_sf"/>
</dbReference>
<gene>
    <name evidence="3" type="ORF">C1SCF055_LOCUS7089</name>
</gene>
<dbReference type="Gene3D" id="3.30.420.10">
    <property type="entry name" value="Ribonuclease H-like superfamily/Ribonuclease H"/>
    <property type="match status" value="1"/>
</dbReference>
<proteinExistence type="predicted"/>
<evidence type="ECO:0000256" key="1">
    <source>
        <dbReference type="SAM" id="MobiDB-lite"/>
    </source>
</evidence>
<dbReference type="InterPro" id="IPR001584">
    <property type="entry name" value="Integrase_cat-core"/>
</dbReference>
<dbReference type="OrthoDB" id="413361at2759"/>
<dbReference type="PROSITE" id="PS50994">
    <property type="entry name" value="INTEGRASE"/>
    <property type="match status" value="1"/>
</dbReference>
<dbReference type="PANTHER" id="PTHR37984">
    <property type="entry name" value="PROTEIN CBG26694"/>
    <property type="match status" value="1"/>
</dbReference>
<feature type="region of interest" description="Disordered" evidence="1">
    <location>
        <begin position="1043"/>
        <end position="1065"/>
    </location>
</feature>
<reference evidence="3" key="1">
    <citation type="submission" date="2022-10" db="EMBL/GenBank/DDBJ databases">
        <authorList>
            <person name="Chen Y."/>
            <person name="Dougan E. K."/>
            <person name="Chan C."/>
            <person name="Rhodes N."/>
            <person name="Thang M."/>
        </authorList>
    </citation>
    <scope>NUCLEOTIDE SEQUENCE</scope>
</reference>
<protein>
    <recommendedName>
        <fullName evidence="2">Integrase catalytic domain-containing protein</fullName>
    </recommendedName>
</protein>
<dbReference type="EMBL" id="CAMXCT010000458">
    <property type="protein sequence ID" value="CAI3979112.1"/>
    <property type="molecule type" value="Genomic_DNA"/>
</dbReference>
<dbReference type="EMBL" id="CAMXCT030000458">
    <property type="protein sequence ID" value="CAL4766424.1"/>
    <property type="molecule type" value="Genomic_DNA"/>
</dbReference>
<sequence>MSSGGRDDEKTTKLETFSGVTQEYKRWRRRAELHLLGLPTTVGKTKWGPRLLEALSELLEFIPIKDIIAEDGYELVFKTLDGKYAERAQDELQRALREFFYTVVIKPGEEFRAFIVRLETSYRLLVSHEVELPVEVRGWFLLKKLCLDQTQEAMVLTATQVKLDYKSVTDAIRAVFPHGKGQPSKSRDSKDVFEVDEDEGMSFETKGVESHDEVFEVWQGIAEQIQEQGSDYDSDIKRRVQDRKIGRGYQPLPEKWNITGNIKAKNLDAFILEYGAKDEEKKQMPECPKDQEKVEPFCQYVTKVHKKFRRALYVPGGDLELKGSELTGARCTHVQYMNGSETVISDNFHEQNGRMLSQKWKGTTFLETVNSQASQGSGARQVTARKHLFLDEATIDAFEAHVLGGGGPDFESSPTATASVSDHAVPDTACRRTLIGQYTLHDMERHVLRPLAPNLSYSGSNMSPLAKRLMESLGTEDNVDFNKLDNLDAWSDHPHEDEPLDCPVSGLTLLTVGKYGRKQQDRIPVSEIYMKDKGYVKWIRDHIEEGPQTSKCMRKMRLYVEMRDNQKNQRIMMAMKSEVSASGSQQVIAPKMSAVAKTKAFSPLSRVRKQRDTDMELAEWEPVAEDNGQKSIESISRNLIQTIQENPNPSPANQEYPDEFCRAICRGLQAEKDSRLQARAVHCVLAIEDMGLSGSDSDKRVAAVLKRCHDSLGHPSLPRFIGMLKAAKATERCVKIARGLTCTTCEALSRQKSHRVAKIECATQFNQVVCCDTFELELPWKKIKCLNMVDAATRYQMVVPLWKGATAQEVRKQYRRAWIRWAGPPVRVWTDGGSEFEGCFTELLQHDGSHHEVSAAFSPWQNGVAERRGGMWKLAFQKLLLEHVPSSKADVEELCDHTTTAHNTLVRKDGFSPSQHVLGTDVRLPGLLLTGDHDEVIDSALRAGERGFLREELKFEQMPGKPSWRLLPDHLRVIRSAVAERGAGNVVVLEGGAVPPPDESHGEVHDQPMNQLDEVEQERQHQREEWEDMFGGTVGVVRARDLTEEGEAEEPPRQRQRVSEAEEQVIPGGQEVHDQHDREGHEHVGDSGQAEGIAEISEDEVPNPEEGGEMQRHVTELEPLAEPEVYPPSSTYGPVRESRAARETRLTRAMRENLSLLDHGRPARHVPGNQEHGMIVEVEDDVFVVSEADVLAVEKKKGRKEVLEREIPEGQKASLVDAKRKEKFPFKHWHTRGGEFLGKHVQQHEDGRITISQKEYSMSVSCLNVGKERRKQKDSFVTEQEKTQMRALLGEVNWIAMNSRPDLAASCSLLQQKTSNAKVEDLIECNRLVSLVRDFAHGCVTIHPIPPSELEFAVWSDASWANATDKKSQGGYLIMAASCELRKGNWSLTSPLRWKSYRQDRQVASTLGAELLSASRAIAECKWVRSLWCEAVFGAYSIESDKVFSPRIPLCVLIDSKPVFDHCNSEVVTIKDKRLAIEMLLMKKEFQKEGLFLRWQPTYAMLGDVLTKSNAPKELIRNMVMNGKFKISEDATIRNWAAKTTRTKKLNDEM</sequence>
<evidence type="ECO:0000259" key="2">
    <source>
        <dbReference type="PROSITE" id="PS50994"/>
    </source>
</evidence>
<feature type="region of interest" description="Disordered" evidence="1">
    <location>
        <begin position="1118"/>
        <end position="1139"/>
    </location>
</feature>
<reference evidence="4 5" key="2">
    <citation type="submission" date="2024-05" db="EMBL/GenBank/DDBJ databases">
        <authorList>
            <person name="Chen Y."/>
            <person name="Shah S."/>
            <person name="Dougan E. K."/>
            <person name="Thang M."/>
            <person name="Chan C."/>
        </authorList>
    </citation>
    <scope>NUCLEOTIDE SEQUENCE [LARGE SCALE GENOMIC DNA]</scope>
</reference>
<evidence type="ECO:0000313" key="5">
    <source>
        <dbReference type="Proteomes" id="UP001152797"/>
    </source>
</evidence>
<accession>A0A9P1BT29</accession>
<dbReference type="Pfam" id="PF00665">
    <property type="entry name" value="rve"/>
    <property type="match status" value="1"/>
</dbReference>
<comment type="caution">
    <text evidence="3">The sequence shown here is derived from an EMBL/GenBank/DDBJ whole genome shotgun (WGS) entry which is preliminary data.</text>
</comment>
<dbReference type="EMBL" id="CAMXCT020000458">
    <property type="protein sequence ID" value="CAL1132487.1"/>
    <property type="molecule type" value="Genomic_DNA"/>
</dbReference>
<evidence type="ECO:0000313" key="4">
    <source>
        <dbReference type="EMBL" id="CAL4766424.1"/>
    </source>
</evidence>
<dbReference type="PANTHER" id="PTHR37984:SF5">
    <property type="entry name" value="PROTEIN NYNRIN-LIKE"/>
    <property type="match status" value="1"/>
</dbReference>
<organism evidence="3">
    <name type="scientific">Cladocopium goreaui</name>
    <dbReference type="NCBI Taxonomy" id="2562237"/>
    <lineage>
        <taxon>Eukaryota</taxon>
        <taxon>Sar</taxon>
        <taxon>Alveolata</taxon>
        <taxon>Dinophyceae</taxon>
        <taxon>Suessiales</taxon>
        <taxon>Symbiodiniaceae</taxon>
        <taxon>Cladocopium</taxon>
    </lineage>
</organism>
<dbReference type="GO" id="GO:0015074">
    <property type="term" value="P:DNA integration"/>
    <property type="evidence" value="ECO:0007669"/>
    <property type="project" value="InterPro"/>
</dbReference>
<evidence type="ECO:0000313" key="3">
    <source>
        <dbReference type="EMBL" id="CAI3979112.1"/>
    </source>
</evidence>
<feature type="domain" description="Integrase catalytic" evidence="2">
    <location>
        <begin position="759"/>
        <end position="921"/>
    </location>
</feature>
<dbReference type="Proteomes" id="UP001152797">
    <property type="component" value="Unassembled WGS sequence"/>
</dbReference>
<dbReference type="GO" id="GO:0003676">
    <property type="term" value="F:nucleic acid binding"/>
    <property type="evidence" value="ECO:0007669"/>
    <property type="project" value="InterPro"/>
</dbReference>
<dbReference type="SUPFAM" id="SSF53098">
    <property type="entry name" value="Ribonuclease H-like"/>
    <property type="match status" value="1"/>
</dbReference>
<dbReference type="InterPro" id="IPR050951">
    <property type="entry name" value="Retrovirus_Pol_polyprotein"/>
</dbReference>